<proteinExistence type="inferred from homology"/>
<dbReference type="InterPro" id="IPR018076">
    <property type="entry name" value="T2SS_GspF_dom"/>
</dbReference>
<keyword evidence="3" id="KW-1003">Cell membrane</keyword>
<dbReference type="PRINTS" id="PR00812">
    <property type="entry name" value="BCTERIALGSPF"/>
</dbReference>
<keyword evidence="10" id="KW-1185">Reference proteome</keyword>
<dbReference type="GO" id="GO:0005886">
    <property type="term" value="C:plasma membrane"/>
    <property type="evidence" value="ECO:0007669"/>
    <property type="project" value="UniProtKB-SubCell"/>
</dbReference>
<comment type="caution">
    <text evidence="9">The sequence shown here is derived from an EMBL/GenBank/DDBJ whole genome shotgun (WGS) entry which is preliminary data.</text>
</comment>
<dbReference type="EMBL" id="RYZZ01000016">
    <property type="protein sequence ID" value="RUQ28390.1"/>
    <property type="molecule type" value="Genomic_DNA"/>
</dbReference>
<protein>
    <submittedName>
        <fullName evidence="9">Type II secretion system F family protein</fullName>
    </submittedName>
</protein>
<dbReference type="Proteomes" id="UP000267430">
    <property type="component" value="Unassembled WGS sequence"/>
</dbReference>
<evidence type="ECO:0000259" key="8">
    <source>
        <dbReference type="Pfam" id="PF00482"/>
    </source>
</evidence>
<feature type="transmembrane region" description="Helical" evidence="7">
    <location>
        <begin position="151"/>
        <end position="180"/>
    </location>
</feature>
<dbReference type="Pfam" id="PF00482">
    <property type="entry name" value="T2SSF"/>
    <property type="match status" value="2"/>
</dbReference>
<evidence type="ECO:0000256" key="4">
    <source>
        <dbReference type="ARBA" id="ARBA00022692"/>
    </source>
</evidence>
<feature type="domain" description="Type II secretion system protein GspF" evidence="8">
    <location>
        <begin position="215"/>
        <end position="337"/>
    </location>
</feature>
<evidence type="ECO:0000256" key="3">
    <source>
        <dbReference type="ARBA" id="ARBA00022475"/>
    </source>
</evidence>
<evidence type="ECO:0000256" key="5">
    <source>
        <dbReference type="ARBA" id="ARBA00022989"/>
    </source>
</evidence>
<accession>A0A433HJ26</accession>
<organism evidence="9 10">
    <name type="scientific">Peribacillus cavernae</name>
    <dbReference type="NCBI Taxonomy" id="1674310"/>
    <lineage>
        <taxon>Bacteria</taxon>
        <taxon>Bacillati</taxon>
        <taxon>Bacillota</taxon>
        <taxon>Bacilli</taxon>
        <taxon>Bacillales</taxon>
        <taxon>Bacillaceae</taxon>
        <taxon>Peribacillus</taxon>
    </lineage>
</organism>
<feature type="transmembrane region" description="Helical" evidence="7">
    <location>
        <begin position="318"/>
        <end position="339"/>
    </location>
</feature>
<comment type="similarity">
    <text evidence="2">Belongs to the GSP F family.</text>
</comment>
<evidence type="ECO:0000256" key="1">
    <source>
        <dbReference type="ARBA" id="ARBA00004651"/>
    </source>
</evidence>
<dbReference type="InterPro" id="IPR047692">
    <property type="entry name" value="T4P_ComGB"/>
</dbReference>
<evidence type="ECO:0000256" key="2">
    <source>
        <dbReference type="ARBA" id="ARBA00005745"/>
    </source>
</evidence>
<reference evidence="9 10" key="1">
    <citation type="submission" date="2018-12" db="EMBL/GenBank/DDBJ databases">
        <title>Bacillus chawlae sp. nov., Bacillus glennii sp. nov., and Bacillus saganii sp. nov. Isolated from the Vehicle Assembly Building at Kennedy Space Center where the Viking Spacecraft were Assembled.</title>
        <authorList>
            <person name="Seuylemezian A."/>
            <person name="Vaishampayan P."/>
        </authorList>
    </citation>
    <scope>NUCLEOTIDE SEQUENCE [LARGE SCALE GENOMIC DNA]</scope>
    <source>
        <strain evidence="9 10">L5</strain>
    </source>
</reference>
<evidence type="ECO:0000313" key="9">
    <source>
        <dbReference type="EMBL" id="RUQ28390.1"/>
    </source>
</evidence>
<dbReference type="PANTHER" id="PTHR30012">
    <property type="entry name" value="GENERAL SECRETION PATHWAY PROTEIN"/>
    <property type="match status" value="1"/>
</dbReference>
<feature type="domain" description="Type II secretion system protein GspF" evidence="8">
    <location>
        <begin position="16"/>
        <end position="133"/>
    </location>
</feature>
<dbReference type="Gene3D" id="1.20.81.30">
    <property type="entry name" value="Type II secretion system (T2SS), domain F"/>
    <property type="match status" value="2"/>
</dbReference>
<keyword evidence="5 7" id="KW-1133">Transmembrane helix</keyword>
<dbReference type="InterPro" id="IPR042094">
    <property type="entry name" value="T2SS_GspF_sf"/>
</dbReference>
<comment type="subcellular location">
    <subcellularLocation>
        <location evidence="1">Cell membrane</location>
        <topology evidence="1">Multi-pass membrane protein</topology>
    </subcellularLocation>
</comment>
<dbReference type="PANTHER" id="PTHR30012:SF0">
    <property type="entry name" value="TYPE II SECRETION SYSTEM PROTEIN F-RELATED"/>
    <property type="match status" value="1"/>
</dbReference>
<evidence type="ECO:0000256" key="7">
    <source>
        <dbReference type="SAM" id="Phobius"/>
    </source>
</evidence>
<dbReference type="NCBIfam" id="NF041012">
    <property type="entry name" value="T4P_ComGB"/>
    <property type="match status" value="1"/>
</dbReference>
<feature type="transmembrane region" description="Helical" evidence="7">
    <location>
        <begin position="112"/>
        <end position="131"/>
    </location>
</feature>
<keyword evidence="4 7" id="KW-0812">Transmembrane</keyword>
<dbReference type="AlphaFoldDB" id="A0A433HJ26"/>
<sequence length="345" mass="40025">MSMKRSKWKRNEQALFLLKLGELLENGYPLSHAIQFLKLQESKKKAAELTETLLRLREGNPLYSSLVYMKFHPQLISYIYYAESHGNLVQALKEGGSFWLKRTEDLERINKLLVYPIFLLVFVANIFYILQRVLLPKFQVLFQSMDAEPNIFLTIVLAVSRFLPALPVILLVLLVITLGLRKYWFLRLNPLKRRKILQRIPFLGRFLKLYDTHFFSSQLSGLLSGGLSINESIRLFSENNSQPFYQKLCLFIKKELTEGKSLEDIFQTVPFFEEHLSIIIANGQKYGTLDQELFHYSRYVLTKIEEKTSAATRIIQPVLFSVIGLLIVSIYLAILMPMFSLLGSL</sequence>
<evidence type="ECO:0000313" key="10">
    <source>
        <dbReference type="Proteomes" id="UP000267430"/>
    </source>
</evidence>
<name>A0A433HJ26_9BACI</name>
<gene>
    <name evidence="9" type="ORF">ELQ35_12440</name>
</gene>
<dbReference type="OrthoDB" id="1638902at2"/>
<keyword evidence="6 7" id="KW-0472">Membrane</keyword>
<evidence type="ECO:0000256" key="6">
    <source>
        <dbReference type="ARBA" id="ARBA00023136"/>
    </source>
</evidence>
<dbReference type="InterPro" id="IPR003004">
    <property type="entry name" value="GspF/PilC"/>
</dbReference>